<protein>
    <submittedName>
        <fullName evidence="2">Uncharacterized protein</fullName>
    </submittedName>
</protein>
<sequence>MAGQGRVQTPELQANIRLQPAPMQSDTYAPPAQPARNENMFRLADALGSFSNTLGNLVGVVGKPDKAAREREEAMFQKRIAGQTLEETRKDIAEGRMSVTDDKFANAARQSVYGNKWAQGLAQDTDTELQTNFDWDNGNPEQFLAQKFQENIEKSGLTDPNAIASAAKAWDQYKTSVLAKQDKYRIDRTNQSTVDTAFTVISDKANEWITNGVAPDQFAKNLNAMRGELGTKGSLGANEETLDQEYLNTAARIAQTNPEYAVAMLDAEYSGRSGKTTLSSQRAYRDRVLQIKAEAAKAIGVREDKNQQLSIDTQADSALSEDKLDRVTDVTWTDHNGEQKTVNAETLKKETFNRYLQRSSEIATANKEDPQQTMARELRKAQLAGLDHPGLKSVVTGIAGAASVDMAQNPDAMERVMDKVKVARWLYNTSKNTYMSYVTEADRDFMESFIIAKDGLTGEDGRQMSDQAALEFAVRTSQPVQVDGLNFTREQNDKIDQSVKSLASSDGWAFGLFGTSTTPWNSAAAQQRVASIAKRLVRGGVDQNMAITQATEAVKRNSITYNGTLLELGNRALPDNYRGALDGIIGDFATANPGVLKDHDISASDITILPIGDINRSGGRFMLIDKNTGASLMDDKEGTPYFVTLQTIRDRGRSMTDASTAKAANDISVRGAAKTRGLVPVESDDGNGRVWVDPKTREHYDIQLPAEPGGKPIVKKLGRRAPVNPNRPKYNDNGFMPPLSPRAN</sequence>
<evidence type="ECO:0000256" key="1">
    <source>
        <dbReference type="SAM" id="MobiDB-lite"/>
    </source>
</evidence>
<feature type="region of interest" description="Disordered" evidence="1">
    <location>
        <begin position="704"/>
        <end position="744"/>
    </location>
</feature>
<keyword evidence="3" id="KW-1185">Reference proteome</keyword>
<evidence type="ECO:0000313" key="3">
    <source>
        <dbReference type="Proteomes" id="UP000201609"/>
    </source>
</evidence>
<name>A0A076YM79_9CAUD</name>
<evidence type="ECO:0000313" key="2">
    <source>
        <dbReference type="EMBL" id="AIK68525.1"/>
    </source>
</evidence>
<accession>A0A076YM79</accession>
<gene>
    <name evidence="2" type="ORF">Lo5R7ANS_55</name>
</gene>
<dbReference type="KEGG" id="vg:22109862"/>
<dbReference type="EMBL" id="KM199771">
    <property type="protein sequence ID" value="AIK68525.1"/>
    <property type="molecule type" value="Genomic_DNA"/>
</dbReference>
<dbReference type="GeneID" id="22109862"/>
<reference evidence="2 3" key="1">
    <citation type="submission" date="2014-07" db="EMBL/GenBank/DDBJ databases">
        <title>Genomic characterization of two T7-like Mesorhizobium loti phages vB_MloP_Lo5R7ANS and vB_MloP_Cp1R7ANS-C2.</title>
        <authorList>
            <person name="Halmillawewa A.P."/>
            <person name="Perry B."/>
            <person name="Gavard R."/>
            <person name="Yost C.K."/>
            <person name="Hynes M.F."/>
        </authorList>
    </citation>
    <scope>NUCLEOTIDE SEQUENCE [LARGE SCALE GENOMIC DNA]</scope>
</reference>
<dbReference type="RefSeq" id="YP_009100102.1">
    <property type="nucleotide sequence ID" value="NC_025431.1"/>
</dbReference>
<organism evidence="2 3">
    <name type="scientific">Mesorhizobium phage vB_MloP_Lo5R7ANS</name>
    <dbReference type="NCBI Taxonomy" id="1527771"/>
    <lineage>
        <taxon>Viruses</taxon>
        <taxon>Duplodnaviria</taxon>
        <taxon>Heunggongvirae</taxon>
        <taxon>Uroviricota</taxon>
        <taxon>Caudoviricetes</taxon>
        <taxon>Autographivirales</taxon>
        <taxon>Pairvirus</taxon>
        <taxon>Pairvirus Lo5R7ANS</taxon>
    </lineage>
</organism>
<proteinExistence type="predicted"/>
<dbReference type="Proteomes" id="UP000201609">
    <property type="component" value="Segment"/>
</dbReference>